<gene>
    <name evidence="1" type="ORF">KUV50_03180</name>
</gene>
<sequence length="109" mass="11780">MENSLKLKTPPDLLPLATGASLKIFELDGAAGMIMPVHYCTEEAVVSVKAGSSRLQFEDHAMILEKGESFLLPAGKTHSLTLLEDFQALVVMPVESDIKCKVSPHNTSL</sequence>
<dbReference type="InterPro" id="IPR011051">
    <property type="entry name" value="RmlC_Cupin_sf"/>
</dbReference>
<reference evidence="1" key="1">
    <citation type="submission" date="2021-06" db="EMBL/GenBank/DDBJ databases">
        <title>44 bacteria genomes isolated from Dapeng, Shenzhen.</title>
        <authorList>
            <person name="Zheng W."/>
            <person name="Yu S."/>
            <person name="Huang Y."/>
        </authorList>
    </citation>
    <scope>NUCLEOTIDE SEQUENCE</scope>
    <source>
        <strain evidence="1">DP5N28-2</strain>
    </source>
</reference>
<dbReference type="Gene3D" id="2.60.120.10">
    <property type="entry name" value="Jelly Rolls"/>
    <property type="match status" value="1"/>
</dbReference>
<keyword evidence="2" id="KW-1185">Reference proteome</keyword>
<evidence type="ECO:0000313" key="2">
    <source>
        <dbReference type="Proteomes" id="UP000753961"/>
    </source>
</evidence>
<evidence type="ECO:0008006" key="3">
    <source>
        <dbReference type="Google" id="ProtNLM"/>
    </source>
</evidence>
<dbReference type="RefSeq" id="WP_222578647.1">
    <property type="nucleotide sequence ID" value="NZ_JAHVHU010000004.1"/>
</dbReference>
<proteinExistence type="predicted"/>
<accession>A0A953HL80</accession>
<evidence type="ECO:0000313" key="1">
    <source>
        <dbReference type="EMBL" id="MBY5957124.1"/>
    </source>
</evidence>
<dbReference type="InterPro" id="IPR014710">
    <property type="entry name" value="RmlC-like_jellyroll"/>
</dbReference>
<organism evidence="1 2">
    <name type="scientific">Membranihabitans marinus</name>
    <dbReference type="NCBI Taxonomy" id="1227546"/>
    <lineage>
        <taxon>Bacteria</taxon>
        <taxon>Pseudomonadati</taxon>
        <taxon>Bacteroidota</taxon>
        <taxon>Saprospiria</taxon>
        <taxon>Saprospirales</taxon>
        <taxon>Saprospiraceae</taxon>
        <taxon>Membranihabitans</taxon>
    </lineage>
</organism>
<dbReference type="AlphaFoldDB" id="A0A953HL80"/>
<comment type="caution">
    <text evidence="1">The sequence shown here is derived from an EMBL/GenBank/DDBJ whole genome shotgun (WGS) entry which is preliminary data.</text>
</comment>
<dbReference type="EMBL" id="JAHVHU010000004">
    <property type="protein sequence ID" value="MBY5957124.1"/>
    <property type="molecule type" value="Genomic_DNA"/>
</dbReference>
<protein>
    <recommendedName>
        <fullName evidence="3">Cupin domain-containing protein</fullName>
    </recommendedName>
</protein>
<dbReference type="Proteomes" id="UP000753961">
    <property type="component" value="Unassembled WGS sequence"/>
</dbReference>
<name>A0A953HL80_9BACT</name>
<dbReference type="SUPFAM" id="SSF51182">
    <property type="entry name" value="RmlC-like cupins"/>
    <property type="match status" value="1"/>
</dbReference>